<comment type="caution">
    <text evidence="1">The sequence shown here is derived from an EMBL/GenBank/DDBJ whole genome shotgun (WGS) entry which is preliminary data.</text>
</comment>
<dbReference type="RefSeq" id="WP_347308613.1">
    <property type="nucleotide sequence ID" value="NZ_JBAJEX010000007.1"/>
</dbReference>
<evidence type="ECO:0000313" key="1">
    <source>
        <dbReference type="EMBL" id="MEO1767504.1"/>
    </source>
</evidence>
<reference evidence="1 2" key="1">
    <citation type="submission" date="2024-02" db="EMBL/GenBank/DDBJ databases">
        <title>New thermophilic sulfur-oxidizing bacteria from a hot springs of the Uzon caldera (Kamchatka, Russia).</title>
        <authorList>
            <person name="Dukat A.M."/>
            <person name="Elcheninov A.G."/>
            <person name="Frolov E.N."/>
        </authorList>
    </citation>
    <scope>NUCLEOTIDE SEQUENCE [LARGE SCALE GENOMIC DNA]</scope>
    <source>
        <strain evidence="1 2">AK1</strain>
    </source>
</reference>
<organism evidence="1 2">
    <name type="scientific">Thiobacter aerophilum</name>
    <dbReference type="NCBI Taxonomy" id="3121275"/>
    <lineage>
        <taxon>Bacteria</taxon>
        <taxon>Pseudomonadati</taxon>
        <taxon>Pseudomonadota</taxon>
        <taxon>Betaproteobacteria</taxon>
        <taxon>Burkholderiales</taxon>
        <taxon>Thiobacteraceae</taxon>
        <taxon>Thiobacter</taxon>
    </lineage>
</organism>
<gene>
    <name evidence="1" type="ORF">V6E02_09805</name>
</gene>
<evidence type="ECO:0008006" key="3">
    <source>
        <dbReference type="Google" id="ProtNLM"/>
    </source>
</evidence>
<sequence>MIYSDALSAASHVHGSALGEAVRAEAIARAKIQQPLHRLEQLTQGLAGRTLEEDIRLAVVRLP</sequence>
<proteinExistence type="predicted"/>
<accession>A0ABV0EFY2</accession>
<dbReference type="EMBL" id="JBAJEX010000007">
    <property type="protein sequence ID" value="MEO1767504.1"/>
    <property type="molecule type" value="Genomic_DNA"/>
</dbReference>
<evidence type="ECO:0000313" key="2">
    <source>
        <dbReference type="Proteomes" id="UP001482231"/>
    </source>
</evidence>
<name>A0ABV0EFY2_9BURK</name>
<keyword evidence="2" id="KW-1185">Reference proteome</keyword>
<dbReference type="Proteomes" id="UP001482231">
    <property type="component" value="Unassembled WGS sequence"/>
</dbReference>
<protein>
    <recommendedName>
        <fullName evidence="3">PPM-type phosphatase domain-containing protein</fullName>
    </recommendedName>
</protein>